<dbReference type="InterPro" id="IPR000415">
    <property type="entry name" value="Nitroreductase-like"/>
</dbReference>
<dbReference type="InterPro" id="IPR054488">
    <property type="entry name" value="ThcOx_dom2"/>
</dbReference>
<dbReference type="EMBL" id="JACHND010000001">
    <property type="protein sequence ID" value="MBB4699481.1"/>
    <property type="molecule type" value="Genomic_DNA"/>
</dbReference>
<feature type="domain" description="Nitroreductase" evidence="1">
    <location>
        <begin position="270"/>
        <end position="446"/>
    </location>
</feature>
<dbReference type="CDD" id="cd02142">
    <property type="entry name" value="McbC_SagB-like_oxidoreductase"/>
    <property type="match status" value="1"/>
</dbReference>
<keyword evidence="4" id="KW-1185">Reference proteome</keyword>
<reference evidence="3 4" key="1">
    <citation type="submission" date="2020-08" db="EMBL/GenBank/DDBJ databases">
        <title>Sequencing the genomes of 1000 actinobacteria strains.</title>
        <authorList>
            <person name="Klenk H.-P."/>
        </authorList>
    </citation>
    <scope>NUCLEOTIDE SEQUENCE [LARGE SCALE GENOMIC DNA]</scope>
    <source>
        <strain evidence="3 4">DSM 45784</strain>
    </source>
</reference>
<gene>
    <name evidence="3" type="ORF">BJ982_001025</name>
</gene>
<sequence>MIADRYLVFRDGVAARSLDEDGGDGGNGLEVTLGDWGGLRLRNVRPAVQEALLRLLKGPTSDQELLRDAPEVGHVLTRLGHLVVTSLPAAGLDHLRVEPRTRDAAYTPTAIGPRTPVRLSRFAYLRARDGRLVVESPLSLFRVVARTPAARALLCGLAEETTAVELAGPDLPIGLVEELLAHLAGVELVERADAPDDPVLRQWEFHDLLFHSRSRTGRHDELFGGRFPHRGSIEPLPAVRPAPEGEGLALPRPDFEEIAARDPGLLIAMEARQSVRDYGPRPMALGELAEFLYRVHRVRGRYGPRTGDGMPYEGATLPWPCGGASYELSLYLTVRRCEGLEPGIYYYDPEAHRLHLVNAAEDDRETLARLGSLSTGGYADPDIVVTITSRFQRLSWKYQSIAYAVTLKHVGVLYQTMYLVATAMGLAPCGLGSGSLEPSSRILGLDWLRESAVGEFLLGSLPERLPPAEAEGRAPDWRPGNDPEWAVKAKAILRGEIDGQATAG</sequence>
<dbReference type="InterPro" id="IPR020051">
    <property type="entry name" value="SagB-type_dehydrogenase"/>
</dbReference>
<dbReference type="InterPro" id="IPR052544">
    <property type="entry name" value="Bacteriocin_Proc_Enz"/>
</dbReference>
<name>A0A7W7D3L2_9ACTN</name>
<dbReference type="PANTHER" id="PTHR43745">
    <property type="entry name" value="NITROREDUCTASE MJ1384-RELATED"/>
    <property type="match status" value="1"/>
</dbReference>
<dbReference type="Proteomes" id="UP000542210">
    <property type="component" value="Unassembled WGS sequence"/>
</dbReference>
<comment type="caution">
    <text evidence="3">The sequence shown here is derived from an EMBL/GenBank/DDBJ whole genome shotgun (WGS) entry which is preliminary data.</text>
</comment>
<dbReference type="RefSeq" id="WP_184877044.1">
    <property type="nucleotide sequence ID" value="NZ_BOOV01000024.1"/>
</dbReference>
<dbReference type="NCBIfam" id="TIGR03605">
    <property type="entry name" value="antibiot_sagB"/>
    <property type="match status" value="1"/>
</dbReference>
<evidence type="ECO:0000313" key="4">
    <source>
        <dbReference type="Proteomes" id="UP000542210"/>
    </source>
</evidence>
<evidence type="ECO:0000313" key="3">
    <source>
        <dbReference type="EMBL" id="MBB4699481.1"/>
    </source>
</evidence>
<dbReference type="GO" id="GO:0016491">
    <property type="term" value="F:oxidoreductase activity"/>
    <property type="evidence" value="ECO:0007669"/>
    <property type="project" value="InterPro"/>
</dbReference>
<feature type="domain" description="Cyanobactin oxidase ThcOx second" evidence="2">
    <location>
        <begin position="117"/>
        <end position="220"/>
    </location>
</feature>
<dbReference type="Pfam" id="PF22767">
    <property type="entry name" value="ThcOx"/>
    <property type="match status" value="1"/>
</dbReference>
<evidence type="ECO:0000259" key="2">
    <source>
        <dbReference type="Pfam" id="PF22767"/>
    </source>
</evidence>
<organism evidence="3 4">
    <name type="scientific">Sphaerisporangium siamense</name>
    <dbReference type="NCBI Taxonomy" id="795645"/>
    <lineage>
        <taxon>Bacteria</taxon>
        <taxon>Bacillati</taxon>
        <taxon>Actinomycetota</taxon>
        <taxon>Actinomycetes</taxon>
        <taxon>Streptosporangiales</taxon>
        <taxon>Streptosporangiaceae</taxon>
        <taxon>Sphaerisporangium</taxon>
    </lineage>
</organism>
<dbReference type="Gene3D" id="3.40.109.10">
    <property type="entry name" value="NADH Oxidase"/>
    <property type="match status" value="1"/>
</dbReference>
<accession>A0A7W7D3L2</accession>
<protein>
    <submittedName>
        <fullName evidence="3">SagB-type dehydrogenase family enzyme</fullName>
    </submittedName>
</protein>
<dbReference type="InterPro" id="IPR029479">
    <property type="entry name" value="Nitroreductase"/>
</dbReference>
<dbReference type="AlphaFoldDB" id="A0A7W7D3L2"/>
<proteinExistence type="predicted"/>
<dbReference type="Pfam" id="PF00881">
    <property type="entry name" value="Nitroreductase"/>
    <property type="match status" value="1"/>
</dbReference>
<dbReference type="SUPFAM" id="SSF55469">
    <property type="entry name" value="FMN-dependent nitroreductase-like"/>
    <property type="match status" value="1"/>
</dbReference>
<evidence type="ECO:0000259" key="1">
    <source>
        <dbReference type="Pfam" id="PF00881"/>
    </source>
</evidence>
<dbReference type="PANTHER" id="PTHR43745:SF2">
    <property type="entry name" value="NITROREDUCTASE MJ1384-RELATED"/>
    <property type="match status" value="1"/>
</dbReference>